<evidence type="ECO:0000259" key="3">
    <source>
        <dbReference type="Pfam" id="PF01370"/>
    </source>
</evidence>
<dbReference type="Pfam" id="PF01370">
    <property type="entry name" value="Epimerase"/>
    <property type="match status" value="1"/>
</dbReference>
<evidence type="ECO:0000313" key="4">
    <source>
        <dbReference type="EMBL" id="OBS22720.1"/>
    </source>
</evidence>
<protein>
    <recommendedName>
        <fullName evidence="3">NAD-dependent epimerase/dehydratase domain-containing protein</fullName>
    </recommendedName>
</protein>
<comment type="similarity">
    <text evidence="2">Belongs to the NAD(P)-dependent epimerase/dehydratase family. Dihydroflavonol-4-reductase subfamily.</text>
</comment>
<dbReference type="PANTHER" id="PTHR10366:SF562">
    <property type="entry name" value="ALDEHYDE REDUCTASE II (AFU_ORTHOLOGUE AFUA_1G11360)"/>
    <property type="match status" value="1"/>
</dbReference>
<reference evidence="4 5" key="1">
    <citation type="submission" date="2016-06" db="EMBL/GenBank/DDBJ databases">
        <title>Living apart together: crosstalk between the core and supernumerary genomes in a fungal plant pathogen.</title>
        <authorList>
            <person name="Vanheule A."/>
            <person name="Audenaert K."/>
            <person name="Warris S."/>
            <person name="Van De Geest H."/>
            <person name="Schijlen E."/>
            <person name="Hofte M."/>
            <person name="De Saeger S."/>
            <person name="Haesaert G."/>
            <person name="Waalwijk C."/>
            <person name="Van Der Lee T."/>
        </authorList>
    </citation>
    <scope>NUCLEOTIDE SEQUENCE [LARGE SCALE GENOMIC DNA]</scope>
    <source>
        <strain evidence="4 5">2516</strain>
    </source>
</reference>
<dbReference type="Proteomes" id="UP000091967">
    <property type="component" value="Unassembled WGS sequence"/>
</dbReference>
<gene>
    <name evidence="4" type="ORF">FPOA_09052</name>
</gene>
<keyword evidence="5" id="KW-1185">Reference proteome</keyword>
<organism evidence="4 5">
    <name type="scientific">Fusarium poae</name>
    <dbReference type="NCBI Taxonomy" id="36050"/>
    <lineage>
        <taxon>Eukaryota</taxon>
        <taxon>Fungi</taxon>
        <taxon>Dikarya</taxon>
        <taxon>Ascomycota</taxon>
        <taxon>Pezizomycotina</taxon>
        <taxon>Sordariomycetes</taxon>
        <taxon>Hypocreomycetidae</taxon>
        <taxon>Hypocreales</taxon>
        <taxon>Nectriaceae</taxon>
        <taxon>Fusarium</taxon>
    </lineage>
</organism>
<proteinExistence type="inferred from homology"/>
<dbReference type="OrthoDB" id="2735536at2759"/>
<dbReference type="PANTHER" id="PTHR10366">
    <property type="entry name" value="NAD DEPENDENT EPIMERASE/DEHYDRATASE"/>
    <property type="match status" value="1"/>
</dbReference>
<name>A0A1B8AQF7_FUSPO</name>
<dbReference type="AlphaFoldDB" id="A0A1B8AQF7"/>
<dbReference type="SUPFAM" id="SSF51735">
    <property type="entry name" value="NAD(P)-binding Rossmann-fold domains"/>
    <property type="match status" value="1"/>
</dbReference>
<feature type="domain" description="NAD-dependent epimerase/dehydratase" evidence="3">
    <location>
        <begin position="15"/>
        <end position="197"/>
    </location>
</feature>
<sequence length="376" mass="41482">MAPLDNPAVPKGSVVLVTGANGLIGSHVAKQFLEFGYKVRGTVRDPAKNSWLSTAFDNQYGQGIFELVKLTDMTSEEELKKLVNGVSVIAHTASNMSLSPDPNIVIPDAINGAITALKVAYSEPSVKRFVLTSSSSAAAISLPGKPHTLVNEESWSEGAVKVAWADPPYTMQRAGAVYAASKVQSEQALWKYHEEHRSERPDLVVNTVLPNFNWGKSIDVANQGYPSSSGLPVMLYKNKVATMHRRVPPQYYIDVDDTGRLHVAAAIFDHVKDQRIFGFAGRFSWDQILDILRKHYPEKTFPDNFLSGEDANEIEPRDKAEQLLKDLGRPGWTSLEDSIIANVEDLDKAGDDVWYKDYHEIESLAPKAAEASTQKN</sequence>
<comment type="caution">
    <text evidence="4">The sequence shown here is derived from an EMBL/GenBank/DDBJ whole genome shotgun (WGS) entry which is preliminary data.</text>
</comment>
<dbReference type="GO" id="GO:0016616">
    <property type="term" value="F:oxidoreductase activity, acting on the CH-OH group of donors, NAD or NADP as acceptor"/>
    <property type="evidence" value="ECO:0007669"/>
    <property type="project" value="TreeGrafter"/>
</dbReference>
<evidence type="ECO:0000313" key="5">
    <source>
        <dbReference type="Proteomes" id="UP000091967"/>
    </source>
</evidence>
<dbReference type="InterPro" id="IPR036291">
    <property type="entry name" value="NAD(P)-bd_dom_sf"/>
</dbReference>
<dbReference type="Gene3D" id="3.40.50.720">
    <property type="entry name" value="NAD(P)-binding Rossmann-like Domain"/>
    <property type="match status" value="1"/>
</dbReference>
<evidence type="ECO:0000256" key="2">
    <source>
        <dbReference type="ARBA" id="ARBA00023445"/>
    </source>
</evidence>
<keyword evidence="1" id="KW-0560">Oxidoreductase</keyword>
<dbReference type="InterPro" id="IPR001509">
    <property type="entry name" value="Epimerase_deHydtase"/>
</dbReference>
<dbReference type="InterPro" id="IPR050425">
    <property type="entry name" value="NAD(P)_dehydrat-like"/>
</dbReference>
<evidence type="ECO:0000256" key="1">
    <source>
        <dbReference type="ARBA" id="ARBA00023002"/>
    </source>
</evidence>
<dbReference type="STRING" id="36050.A0A1B8AQF7"/>
<accession>A0A1B8AQF7</accession>
<dbReference type="OMA" id="LPNFNWG"/>
<dbReference type="EMBL" id="LYXU01000003">
    <property type="protein sequence ID" value="OBS22720.1"/>
    <property type="molecule type" value="Genomic_DNA"/>
</dbReference>